<sequence length="174" mass="19421">MGRATDALLVYGYDLGGDDAEDGWKVQQVDQYGGLLEQPWYNPDPDEDADDEDDTDFVSCAEAQLIREVAGFRETYPAAGDTAGYWERRRAARQRVGVTVRTYCSDGTPMYVLAAHVIRVSRGYVQTIDPRDLTERPARENWDTKLAAALDALGLTPVQDAPRWLLVSYGDGFH</sequence>
<keyword evidence="2" id="KW-1185">Reference proteome</keyword>
<gene>
    <name evidence="1" type="ORF">H114_00772</name>
</gene>
<dbReference type="AlphaFoldDB" id="M3EBN0"/>
<dbReference type="Proteomes" id="UP000011732">
    <property type="component" value="Unassembled WGS sequence"/>
</dbReference>
<dbReference type="EMBL" id="AOHP01000004">
    <property type="protein sequence ID" value="EMF31117.1"/>
    <property type="molecule type" value="Genomic_DNA"/>
</dbReference>
<dbReference type="OrthoDB" id="4217966at2"/>
<accession>M3EBN0</accession>
<dbReference type="PATRIC" id="fig|1284664.3.peg.159"/>
<evidence type="ECO:0000313" key="2">
    <source>
        <dbReference type="Proteomes" id="UP000011732"/>
    </source>
</evidence>
<dbReference type="RefSeq" id="WP_006129722.1">
    <property type="nucleotide sequence ID" value="NZ_AOHP01000004.1"/>
</dbReference>
<name>M3EBN0_STREZ</name>
<evidence type="ECO:0000313" key="1">
    <source>
        <dbReference type="EMBL" id="EMF31117.1"/>
    </source>
</evidence>
<reference evidence="1 2" key="1">
    <citation type="journal article" date="2013" name="Genome Announc.">
        <title>Draft Genome Sequence of Streptomyces gancidicus Strain BKS 13-15.</title>
        <authorList>
            <person name="Kumar S."/>
            <person name="Kaur N."/>
            <person name="Singh N.K."/>
            <person name="Raghava G.P."/>
            <person name="Mayilraj S."/>
        </authorList>
    </citation>
    <scope>NUCLEOTIDE SEQUENCE [LARGE SCALE GENOMIC DNA]</scope>
    <source>
        <strain evidence="1 2">BKS 13-15</strain>
    </source>
</reference>
<comment type="caution">
    <text evidence="1">The sequence shown here is derived from an EMBL/GenBank/DDBJ whole genome shotgun (WGS) entry which is preliminary data.</text>
</comment>
<proteinExistence type="predicted"/>
<organism evidence="1 2">
    <name type="scientific">Streptomyces gancidicus BKS 13-15</name>
    <dbReference type="NCBI Taxonomy" id="1284664"/>
    <lineage>
        <taxon>Bacteria</taxon>
        <taxon>Bacillati</taxon>
        <taxon>Actinomycetota</taxon>
        <taxon>Actinomycetes</taxon>
        <taxon>Kitasatosporales</taxon>
        <taxon>Streptomycetaceae</taxon>
        <taxon>Streptomyces</taxon>
        <taxon>Streptomyces pseudogriseolus group</taxon>
    </lineage>
</organism>
<protein>
    <submittedName>
        <fullName evidence="1">Uncharacterized protein</fullName>
    </submittedName>
</protein>